<dbReference type="EMBL" id="MGEK01000039">
    <property type="protein sequence ID" value="OGL80243.1"/>
    <property type="molecule type" value="Genomic_DNA"/>
</dbReference>
<accession>A0A1F7UPK3</accession>
<evidence type="ECO:0000256" key="4">
    <source>
        <dbReference type="ARBA" id="ARBA00022519"/>
    </source>
</evidence>
<evidence type="ECO:0000256" key="1">
    <source>
        <dbReference type="ARBA" id="ARBA00004429"/>
    </source>
</evidence>
<organism evidence="10 11">
    <name type="scientific">Candidatus Uhrbacteria bacterium RIFCSPLOWO2_01_FULL_47_25</name>
    <dbReference type="NCBI Taxonomy" id="1802402"/>
    <lineage>
        <taxon>Bacteria</taxon>
        <taxon>Candidatus Uhriibacteriota</taxon>
    </lineage>
</organism>
<evidence type="ECO:0000256" key="7">
    <source>
        <dbReference type="ARBA" id="ARBA00023136"/>
    </source>
</evidence>
<evidence type="ECO:0000256" key="3">
    <source>
        <dbReference type="ARBA" id="ARBA00022475"/>
    </source>
</evidence>
<evidence type="ECO:0000313" key="10">
    <source>
        <dbReference type="EMBL" id="OGL80243.1"/>
    </source>
</evidence>
<gene>
    <name evidence="10" type="ORF">A2936_02650</name>
</gene>
<feature type="domain" description="Type II secretion system protein GspF" evidence="9">
    <location>
        <begin position="27"/>
        <end position="149"/>
    </location>
</feature>
<dbReference type="InterPro" id="IPR003004">
    <property type="entry name" value="GspF/PilC"/>
</dbReference>
<sequence length="360" mass="39754">MPILTMPSINFRILKRRVKTTQKIFLMQQMRIMARAGVPLTTTIRTLQAQTGSRRLKTILTNVADKIEKGQTLSQALLPYISDFGELMINMIAAGEASGRLEEVFGQIYLQMKKDHEIISRVRGALMYPAIVVLAMIGIGIGMIVFVIPKLTDIFKESNVALPLPTVILISVSDFIVNNGLLVGIGTVAIISAFIWTIHRPKGKYVWHWFLLRLPIVGSIIQEINLARFARTTSSFLKTDIPIVKTLTTTAHVLSNVHYQNALLAASERIVKGVTLKEALEPYPNLFNPTIMQMIAVGEQSGSLDDILAEAAEFYETEVSQTMTTLPSLLEPVLMVILGIGVGGMAVAIMMPLYTLTQAF</sequence>
<feature type="transmembrane region" description="Helical" evidence="8">
    <location>
        <begin position="126"/>
        <end position="148"/>
    </location>
</feature>
<keyword evidence="3" id="KW-1003">Cell membrane</keyword>
<dbReference type="InterPro" id="IPR042094">
    <property type="entry name" value="T2SS_GspF_sf"/>
</dbReference>
<proteinExistence type="inferred from homology"/>
<keyword evidence="6 8" id="KW-1133">Transmembrane helix</keyword>
<evidence type="ECO:0000259" key="9">
    <source>
        <dbReference type="Pfam" id="PF00482"/>
    </source>
</evidence>
<comment type="caution">
    <text evidence="10">The sequence shown here is derived from an EMBL/GenBank/DDBJ whole genome shotgun (WGS) entry which is preliminary data.</text>
</comment>
<dbReference type="Proteomes" id="UP000176846">
    <property type="component" value="Unassembled WGS sequence"/>
</dbReference>
<protein>
    <recommendedName>
        <fullName evidence="9">Type II secretion system protein GspF domain-containing protein</fullName>
    </recommendedName>
</protein>
<keyword evidence="4" id="KW-0997">Cell inner membrane</keyword>
<evidence type="ECO:0000256" key="5">
    <source>
        <dbReference type="ARBA" id="ARBA00022692"/>
    </source>
</evidence>
<dbReference type="Pfam" id="PF00482">
    <property type="entry name" value="T2SSF"/>
    <property type="match status" value="2"/>
</dbReference>
<feature type="transmembrane region" description="Helical" evidence="8">
    <location>
        <begin position="333"/>
        <end position="354"/>
    </location>
</feature>
<dbReference type="PANTHER" id="PTHR30012:SF0">
    <property type="entry name" value="TYPE II SECRETION SYSTEM PROTEIN F-RELATED"/>
    <property type="match status" value="1"/>
</dbReference>
<evidence type="ECO:0000256" key="8">
    <source>
        <dbReference type="SAM" id="Phobius"/>
    </source>
</evidence>
<dbReference type="GO" id="GO:0005886">
    <property type="term" value="C:plasma membrane"/>
    <property type="evidence" value="ECO:0007669"/>
    <property type="project" value="UniProtKB-SubCell"/>
</dbReference>
<keyword evidence="5 8" id="KW-0812">Transmembrane</keyword>
<dbReference type="FunFam" id="1.20.81.30:FF:000001">
    <property type="entry name" value="Type II secretion system protein F"/>
    <property type="match status" value="1"/>
</dbReference>
<comment type="subcellular location">
    <subcellularLocation>
        <location evidence="1">Cell inner membrane</location>
        <topology evidence="1">Multi-pass membrane protein</topology>
    </subcellularLocation>
</comment>
<dbReference type="AlphaFoldDB" id="A0A1F7UPK3"/>
<dbReference type="GO" id="GO:0015628">
    <property type="term" value="P:protein secretion by the type II secretion system"/>
    <property type="evidence" value="ECO:0007669"/>
    <property type="project" value="TreeGrafter"/>
</dbReference>
<comment type="similarity">
    <text evidence="2">Belongs to the GSP F family.</text>
</comment>
<reference evidence="10 11" key="1">
    <citation type="journal article" date="2016" name="Nat. Commun.">
        <title>Thousands of microbial genomes shed light on interconnected biogeochemical processes in an aquifer system.</title>
        <authorList>
            <person name="Anantharaman K."/>
            <person name="Brown C.T."/>
            <person name="Hug L.A."/>
            <person name="Sharon I."/>
            <person name="Castelle C.J."/>
            <person name="Probst A.J."/>
            <person name="Thomas B.C."/>
            <person name="Singh A."/>
            <person name="Wilkins M.J."/>
            <person name="Karaoz U."/>
            <person name="Brodie E.L."/>
            <person name="Williams K.H."/>
            <person name="Hubbard S.S."/>
            <person name="Banfield J.F."/>
        </authorList>
    </citation>
    <scope>NUCLEOTIDE SEQUENCE [LARGE SCALE GENOMIC DNA]</scope>
</reference>
<dbReference type="PANTHER" id="PTHR30012">
    <property type="entry name" value="GENERAL SECRETION PATHWAY PROTEIN"/>
    <property type="match status" value="1"/>
</dbReference>
<evidence type="ECO:0000256" key="6">
    <source>
        <dbReference type="ARBA" id="ARBA00022989"/>
    </source>
</evidence>
<feature type="domain" description="Type II secretion system protein GspF" evidence="9">
    <location>
        <begin position="229"/>
        <end position="352"/>
    </location>
</feature>
<dbReference type="Gene3D" id="1.20.81.30">
    <property type="entry name" value="Type II secretion system (T2SS), domain F"/>
    <property type="match status" value="2"/>
</dbReference>
<dbReference type="PRINTS" id="PR00812">
    <property type="entry name" value="BCTERIALGSPF"/>
</dbReference>
<name>A0A1F7UPK3_9BACT</name>
<keyword evidence="7 8" id="KW-0472">Membrane</keyword>
<feature type="transmembrane region" description="Helical" evidence="8">
    <location>
        <begin position="182"/>
        <end position="199"/>
    </location>
</feature>
<evidence type="ECO:0000313" key="11">
    <source>
        <dbReference type="Proteomes" id="UP000176846"/>
    </source>
</evidence>
<evidence type="ECO:0000256" key="2">
    <source>
        <dbReference type="ARBA" id="ARBA00005745"/>
    </source>
</evidence>
<dbReference type="InterPro" id="IPR018076">
    <property type="entry name" value="T2SS_GspF_dom"/>
</dbReference>